<dbReference type="Gene3D" id="2.120.10.30">
    <property type="entry name" value="TolB, C-terminal domain"/>
    <property type="match status" value="1"/>
</dbReference>
<name>A0A7J9H5V4_9ROSI</name>
<feature type="non-terminal residue" evidence="1">
    <location>
        <position position="1"/>
    </location>
</feature>
<proteinExistence type="predicted"/>
<organism evidence="1 2">
    <name type="scientific">Gossypium harknessii</name>
    <dbReference type="NCBI Taxonomy" id="34285"/>
    <lineage>
        <taxon>Eukaryota</taxon>
        <taxon>Viridiplantae</taxon>
        <taxon>Streptophyta</taxon>
        <taxon>Embryophyta</taxon>
        <taxon>Tracheophyta</taxon>
        <taxon>Spermatophyta</taxon>
        <taxon>Magnoliopsida</taxon>
        <taxon>eudicotyledons</taxon>
        <taxon>Gunneridae</taxon>
        <taxon>Pentapetalae</taxon>
        <taxon>rosids</taxon>
        <taxon>malvids</taxon>
        <taxon>Malvales</taxon>
        <taxon>Malvaceae</taxon>
        <taxon>Malvoideae</taxon>
        <taxon>Gossypium</taxon>
    </lineage>
</organism>
<comment type="caution">
    <text evidence="1">The sequence shown here is derived from an EMBL/GenBank/DDBJ whole genome shotgun (WGS) entry which is preliminary data.</text>
</comment>
<feature type="non-terminal residue" evidence="1">
    <location>
        <position position="41"/>
    </location>
</feature>
<dbReference type="OrthoDB" id="10373346at2759"/>
<gene>
    <name evidence="1" type="ORF">Gohar_004756</name>
</gene>
<keyword evidence="2" id="KW-1185">Reference proteome</keyword>
<evidence type="ECO:0008006" key="3">
    <source>
        <dbReference type="Google" id="ProtNLM"/>
    </source>
</evidence>
<dbReference type="InterPro" id="IPR011042">
    <property type="entry name" value="6-blade_b-propeller_TolB-like"/>
</dbReference>
<dbReference type="EMBL" id="JABFAD010000008">
    <property type="protein sequence ID" value="MBA0805223.1"/>
    <property type="molecule type" value="Genomic_DNA"/>
</dbReference>
<accession>A0A7J9H5V4</accession>
<dbReference type="AlphaFoldDB" id="A0A7J9H5V4"/>
<protein>
    <recommendedName>
        <fullName evidence="3">Strictosidine synthase conserved region domain-containing protein</fullName>
    </recommendedName>
</protein>
<dbReference type="Proteomes" id="UP000593560">
    <property type="component" value="Unassembled WGS sequence"/>
</dbReference>
<sequence>APNNIKRNKNGEFWVALNSGRLGTIENGVLDPIGMKFNEEG</sequence>
<reference evidence="1 2" key="1">
    <citation type="journal article" date="2019" name="Genome Biol. Evol.">
        <title>Insights into the evolution of the New World diploid cottons (Gossypium, subgenus Houzingenia) based on genome sequencing.</title>
        <authorList>
            <person name="Grover C.E."/>
            <person name="Arick M.A. 2nd"/>
            <person name="Thrash A."/>
            <person name="Conover J.L."/>
            <person name="Sanders W.S."/>
            <person name="Peterson D.G."/>
            <person name="Frelichowski J.E."/>
            <person name="Scheffler J.A."/>
            <person name="Scheffler B.E."/>
            <person name="Wendel J.F."/>
        </authorList>
    </citation>
    <scope>NUCLEOTIDE SEQUENCE [LARGE SCALE GENOMIC DNA]</scope>
    <source>
        <strain evidence="1">0</strain>
        <tissue evidence="1">Leaf</tissue>
    </source>
</reference>
<evidence type="ECO:0000313" key="1">
    <source>
        <dbReference type="EMBL" id="MBA0805223.1"/>
    </source>
</evidence>
<evidence type="ECO:0000313" key="2">
    <source>
        <dbReference type="Proteomes" id="UP000593560"/>
    </source>
</evidence>